<proteinExistence type="predicted"/>
<organism evidence="1 2">
    <name type="scientific">Algoriphagus boseongensis</name>
    <dbReference type="NCBI Taxonomy" id="1442587"/>
    <lineage>
        <taxon>Bacteria</taxon>
        <taxon>Pseudomonadati</taxon>
        <taxon>Bacteroidota</taxon>
        <taxon>Cytophagia</taxon>
        <taxon>Cytophagales</taxon>
        <taxon>Cyclobacteriaceae</taxon>
        <taxon>Algoriphagus</taxon>
    </lineage>
</organism>
<dbReference type="RefSeq" id="WP_133553200.1">
    <property type="nucleotide sequence ID" value="NZ_SNYF01000005.1"/>
</dbReference>
<protein>
    <submittedName>
        <fullName evidence="1">Uncharacterized protein</fullName>
    </submittedName>
</protein>
<accession>A0A4R6T7Y8</accession>
<dbReference type="Proteomes" id="UP000294535">
    <property type="component" value="Unassembled WGS sequence"/>
</dbReference>
<evidence type="ECO:0000313" key="1">
    <source>
        <dbReference type="EMBL" id="TDQ19150.1"/>
    </source>
</evidence>
<keyword evidence="2" id="KW-1185">Reference proteome</keyword>
<name>A0A4R6T7Y8_9BACT</name>
<dbReference type="EMBL" id="SNYF01000005">
    <property type="protein sequence ID" value="TDQ19150.1"/>
    <property type="molecule type" value="Genomic_DNA"/>
</dbReference>
<sequence length="254" mass="28558">MKLFPLTWIAFLFISVFPEDLIKENPYNQPLENNPTVRESTVDLQVRVGEKLYVFGKAQGTLDKVKVGMHVLPFSQNQKIEGIHSDFHQVTWKRLKDGSIQIQSTYKPWPALLTWLVLPDGRLKMEATSANTNGRPLDQLGLGFDFPEEELKKIAVNNQEIGKPEQNSGFNSFTTAWFEFDYVKLLIRSELSGLALNTHFATANSSHSDLVISFPSVELNPAESNSPGPNPGAQAPARAVSTDLNKMILWFDFH</sequence>
<reference evidence="1 2" key="1">
    <citation type="submission" date="2019-03" db="EMBL/GenBank/DDBJ databases">
        <title>Genomic Encyclopedia of Type Strains, Phase III (KMG-III): the genomes of soil and plant-associated and newly described type strains.</title>
        <authorList>
            <person name="Whitman W."/>
        </authorList>
    </citation>
    <scope>NUCLEOTIDE SEQUENCE [LARGE SCALE GENOMIC DNA]</scope>
    <source>
        <strain evidence="1 2">CECT 8446</strain>
    </source>
</reference>
<dbReference type="AlphaFoldDB" id="A0A4R6T7Y8"/>
<gene>
    <name evidence="1" type="ORF">DFQ04_0967</name>
</gene>
<dbReference type="OrthoDB" id="857501at2"/>
<comment type="caution">
    <text evidence="1">The sequence shown here is derived from an EMBL/GenBank/DDBJ whole genome shotgun (WGS) entry which is preliminary data.</text>
</comment>
<evidence type="ECO:0000313" key="2">
    <source>
        <dbReference type="Proteomes" id="UP000294535"/>
    </source>
</evidence>